<dbReference type="InterPro" id="IPR012349">
    <property type="entry name" value="Split_barrel_FMN-bd"/>
</dbReference>
<dbReference type="InterPro" id="IPR009875">
    <property type="entry name" value="PilZ_domain"/>
</dbReference>
<gene>
    <name evidence="2" type="ORF">HBA18_15355</name>
</gene>
<reference evidence="2 3" key="1">
    <citation type="submission" date="2020-03" db="EMBL/GenBank/DDBJ databases">
        <title>Genome mining reveals the biosynthetic pathways of PHA and ectoines of the halophilic strain Salinivibrio costicola M318 isolated from fermented shrimp paste.</title>
        <authorList>
            <person name="Doan T.V."/>
            <person name="Tran L.T."/>
            <person name="Trieu T.A."/>
            <person name="Nguyen Q.V."/>
            <person name="Quach T.N."/>
            <person name="Phi T.Q."/>
            <person name="Kumar S."/>
        </authorList>
    </citation>
    <scope>NUCLEOTIDE SEQUENCE [LARGE SCALE GENOMIC DNA]</scope>
    <source>
        <strain evidence="2 3">M318</strain>
    </source>
</reference>
<accession>A0ABX6KB30</accession>
<dbReference type="Proteomes" id="UP000501408">
    <property type="component" value="Chromosome 2"/>
</dbReference>
<evidence type="ECO:0000313" key="3">
    <source>
        <dbReference type="Proteomes" id="UP000501408"/>
    </source>
</evidence>
<protein>
    <submittedName>
        <fullName evidence="2">PilZ domain-containing protein</fullName>
    </submittedName>
</protein>
<feature type="domain" description="PilZ" evidence="1">
    <location>
        <begin position="126"/>
        <end position="217"/>
    </location>
</feature>
<dbReference type="Pfam" id="PF07238">
    <property type="entry name" value="PilZ"/>
    <property type="match status" value="1"/>
</dbReference>
<name>A0ABX6KB30_SALCS</name>
<dbReference type="EMBL" id="CP050267">
    <property type="protein sequence ID" value="QIR07771.1"/>
    <property type="molecule type" value="Genomic_DNA"/>
</dbReference>
<evidence type="ECO:0000259" key="1">
    <source>
        <dbReference type="Pfam" id="PF07238"/>
    </source>
</evidence>
<dbReference type="SUPFAM" id="SSF141371">
    <property type="entry name" value="PilZ domain-like"/>
    <property type="match status" value="1"/>
</dbReference>
<proteinExistence type="predicted"/>
<organism evidence="2 3">
    <name type="scientific">Salinivibrio costicola</name>
    <name type="common">Vibrio costicola</name>
    <dbReference type="NCBI Taxonomy" id="51367"/>
    <lineage>
        <taxon>Bacteria</taxon>
        <taxon>Pseudomonadati</taxon>
        <taxon>Pseudomonadota</taxon>
        <taxon>Gammaproteobacteria</taxon>
        <taxon>Vibrionales</taxon>
        <taxon>Vibrionaceae</taxon>
        <taxon>Salinivibrio</taxon>
    </lineage>
</organism>
<dbReference type="Gene3D" id="2.40.10.220">
    <property type="entry name" value="predicted glycosyltransferase like domains"/>
    <property type="match status" value="1"/>
</dbReference>
<dbReference type="RefSeq" id="WP_069586639.1">
    <property type="nucleotide sequence ID" value="NZ_CP050267.1"/>
</dbReference>
<sequence length="250" mass="27450">MPRQEQLNAIEQQDDVIALSGSQAALKLGSAALVRMHVHTPMKGLFRFNAIMLGTDGKRYCYTQIPSLSAQQKGQYLNPGFQVRLHGVAADGSLVRFSGKVQGVLESHCSIVCIELLREGATATPLRQDKRFPVALSATLATEGMSKIEVEIRDLSVGGCLFAYRSMGAKLAPEKKATLNLDHIAPNQDLTLNGSILSHRLLSDDYLCGFQFDDRSKARSTWLITNLAFDGTYYRLAVTNNKGETSLNWS</sequence>
<keyword evidence="3" id="KW-1185">Reference proteome</keyword>
<evidence type="ECO:0000313" key="2">
    <source>
        <dbReference type="EMBL" id="QIR07771.1"/>
    </source>
</evidence>
<dbReference type="Gene3D" id="2.30.110.10">
    <property type="entry name" value="Electron Transport, Fmn-binding Protein, Chain A"/>
    <property type="match status" value="1"/>
</dbReference>